<dbReference type="AlphaFoldDB" id="A0AAV9L6P9"/>
<evidence type="ECO:0008006" key="4">
    <source>
        <dbReference type="Google" id="ProtNLM"/>
    </source>
</evidence>
<dbReference type="Proteomes" id="UP001311915">
    <property type="component" value="Unassembled WGS sequence"/>
</dbReference>
<comment type="caution">
    <text evidence="2">The sequence shown here is derived from an EMBL/GenBank/DDBJ whole genome shotgun (WGS) entry which is preliminary data.</text>
</comment>
<feature type="region of interest" description="Disordered" evidence="1">
    <location>
        <begin position="108"/>
        <end position="147"/>
    </location>
</feature>
<evidence type="ECO:0000313" key="3">
    <source>
        <dbReference type="Proteomes" id="UP001311915"/>
    </source>
</evidence>
<keyword evidence="3" id="KW-1185">Reference proteome</keyword>
<sequence length="147" mass="15826">MRIRDFLNLDPPSFTGSDPNEDPQDFIDKIQHTLDVMHVSGKEALELSAYRLKGVAILWYEAWKQSRGIDAPSATCLFLVCVPHQMMRNCPHRGVGGVAQPTRSVAASSSSAPCLGRGQMPTGHGRGTNGAASSSGVQNRTYALGDQ</sequence>
<organism evidence="2 3">
    <name type="scientific">Solanum pinnatisectum</name>
    <name type="common">tansyleaf nightshade</name>
    <dbReference type="NCBI Taxonomy" id="50273"/>
    <lineage>
        <taxon>Eukaryota</taxon>
        <taxon>Viridiplantae</taxon>
        <taxon>Streptophyta</taxon>
        <taxon>Embryophyta</taxon>
        <taxon>Tracheophyta</taxon>
        <taxon>Spermatophyta</taxon>
        <taxon>Magnoliopsida</taxon>
        <taxon>eudicotyledons</taxon>
        <taxon>Gunneridae</taxon>
        <taxon>Pentapetalae</taxon>
        <taxon>asterids</taxon>
        <taxon>lamiids</taxon>
        <taxon>Solanales</taxon>
        <taxon>Solanaceae</taxon>
        <taxon>Solanoideae</taxon>
        <taxon>Solaneae</taxon>
        <taxon>Solanum</taxon>
    </lineage>
</organism>
<reference evidence="2 3" key="1">
    <citation type="submission" date="2023-10" db="EMBL/GenBank/DDBJ databases">
        <title>Genome-Wide Identification Analysis in wild type Solanum Pinnatisectum Reveals Some Genes Defensing Phytophthora Infestans.</title>
        <authorList>
            <person name="Sun C."/>
        </authorList>
    </citation>
    <scope>NUCLEOTIDE SEQUENCE [LARGE SCALE GENOMIC DNA]</scope>
    <source>
        <strain evidence="2">LQN</strain>
        <tissue evidence="2">Leaf</tissue>
    </source>
</reference>
<accession>A0AAV9L6P9</accession>
<protein>
    <recommendedName>
        <fullName evidence="4">Gag-pol polyprotein</fullName>
    </recommendedName>
</protein>
<name>A0AAV9L6P9_9SOLN</name>
<evidence type="ECO:0000256" key="1">
    <source>
        <dbReference type="SAM" id="MobiDB-lite"/>
    </source>
</evidence>
<evidence type="ECO:0000313" key="2">
    <source>
        <dbReference type="EMBL" id="KAK4721390.1"/>
    </source>
</evidence>
<feature type="region of interest" description="Disordered" evidence="1">
    <location>
        <begin position="1"/>
        <end position="22"/>
    </location>
</feature>
<proteinExistence type="predicted"/>
<dbReference type="EMBL" id="JAWPEI010000007">
    <property type="protein sequence ID" value="KAK4721390.1"/>
    <property type="molecule type" value="Genomic_DNA"/>
</dbReference>
<gene>
    <name evidence="2" type="ORF">R3W88_011623</name>
</gene>
<feature type="compositionally biased region" description="Polar residues" evidence="1">
    <location>
        <begin position="130"/>
        <end position="141"/>
    </location>
</feature>